<evidence type="ECO:0000256" key="1">
    <source>
        <dbReference type="SAM" id="Phobius"/>
    </source>
</evidence>
<organism evidence="2 3">
    <name type="scientific">Sporolactobacillus kofuensis</name>
    <dbReference type="NCBI Taxonomy" id="269672"/>
    <lineage>
        <taxon>Bacteria</taxon>
        <taxon>Bacillati</taxon>
        <taxon>Bacillota</taxon>
        <taxon>Bacilli</taxon>
        <taxon>Bacillales</taxon>
        <taxon>Sporolactobacillaceae</taxon>
        <taxon>Sporolactobacillus</taxon>
    </lineage>
</organism>
<dbReference type="EMBL" id="JBHSTQ010000007">
    <property type="protein sequence ID" value="MFC6386709.1"/>
    <property type="molecule type" value="Genomic_DNA"/>
</dbReference>
<accession>A0ABW1WES3</accession>
<proteinExistence type="predicted"/>
<sequence length="142" mass="15251">MRRRSIEITTCSISVAAASAQALFGGFSYLAVQMDPMMTRYSHIKNNDITVRGIQSSLLSFGSHAFFAGLLCMLMSLIALLFLVKNRTPKFSGLLLLLAGVVNSLILFGTGLPVGIIVVIAGIIVITGKSVVHTPYLPNHDQ</sequence>
<feature type="transmembrane region" description="Helical" evidence="1">
    <location>
        <begin position="65"/>
        <end position="84"/>
    </location>
</feature>
<protein>
    <recommendedName>
        <fullName evidence="4">DUF4064 domain-containing protein</fullName>
    </recommendedName>
</protein>
<dbReference type="Proteomes" id="UP001596267">
    <property type="component" value="Unassembled WGS sequence"/>
</dbReference>
<reference evidence="3" key="1">
    <citation type="journal article" date="2019" name="Int. J. Syst. Evol. Microbiol.">
        <title>The Global Catalogue of Microorganisms (GCM) 10K type strain sequencing project: providing services to taxonomists for standard genome sequencing and annotation.</title>
        <authorList>
            <consortium name="The Broad Institute Genomics Platform"/>
            <consortium name="The Broad Institute Genome Sequencing Center for Infectious Disease"/>
            <person name="Wu L."/>
            <person name="Ma J."/>
        </authorList>
    </citation>
    <scope>NUCLEOTIDE SEQUENCE [LARGE SCALE GENOMIC DNA]</scope>
    <source>
        <strain evidence="3">CCUG 42001</strain>
    </source>
</reference>
<evidence type="ECO:0008006" key="4">
    <source>
        <dbReference type="Google" id="ProtNLM"/>
    </source>
</evidence>
<evidence type="ECO:0000313" key="2">
    <source>
        <dbReference type="EMBL" id="MFC6386709.1"/>
    </source>
</evidence>
<keyword evidence="1" id="KW-1133">Transmembrane helix</keyword>
<comment type="caution">
    <text evidence="2">The sequence shown here is derived from an EMBL/GenBank/DDBJ whole genome shotgun (WGS) entry which is preliminary data.</text>
</comment>
<keyword evidence="3" id="KW-1185">Reference proteome</keyword>
<gene>
    <name evidence="2" type="ORF">ACFP7A_08845</name>
</gene>
<name>A0ABW1WES3_9BACL</name>
<keyword evidence="1" id="KW-0812">Transmembrane</keyword>
<feature type="transmembrane region" description="Helical" evidence="1">
    <location>
        <begin position="12"/>
        <end position="32"/>
    </location>
</feature>
<feature type="transmembrane region" description="Helical" evidence="1">
    <location>
        <begin position="96"/>
        <end position="126"/>
    </location>
</feature>
<evidence type="ECO:0000313" key="3">
    <source>
        <dbReference type="Proteomes" id="UP001596267"/>
    </source>
</evidence>
<keyword evidence="1" id="KW-0472">Membrane</keyword>